<sequence>MKLTEQSLAVLAMAMSSSVMASPVPEPNFPSPECSSILGPILDGTHLDPLIIPFCSSFLHITTLTKSTTITVGNPSTTIIPTTIGTHTITPVVTSTTTACLDIPTPVITLTGTVTATNIVTSVHSVSATATAAPSTTWATVTSTKTVANCPAPTLCGNQGLQWDYVYNDIGKNPGGDYPAFKPEKYKTVHPIASGVTNTISGIDYPGGTANQSIYGSVPLAPDFFVLNHRGYIYAQKTGTYKFTVSDVDDIVLVWITSFAYSGWTRANADKVVPYATRRGEFTVNLQAGKYYPVRIIFGQSQGAGKFQLTVTAPDGTVFLGPKTPASPYLVQYSCDKTTAPPYAPFGSEK</sequence>
<evidence type="ECO:0000313" key="4">
    <source>
        <dbReference type="Proteomes" id="UP001338125"/>
    </source>
</evidence>
<evidence type="ECO:0000256" key="1">
    <source>
        <dbReference type="SAM" id="SignalP"/>
    </source>
</evidence>
<name>A0ABR0S8N6_9HYPO</name>
<proteinExistence type="predicted"/>
<gene>
    <name evidence="3" type="ORF">PT974_12265</name>
</gene>
<accession>A0ABR0S8N6</accession>
<comment type="caution">
    <text evidence="3">The sequence shown here is derived from an EMBL/GenBank/DDBJ whole genome shotgun (WGS) entry which is preliminary data.</text>
</comment>
<keyword evidence="4" id="KW-1185">Reference proteome</keyword>
<evidence type="ECO:0000259" key="2">
    <source>
        <dbReference type="PROSITE" id="PS51820"/>
    </source>
</evidence>
<reference evidence="3 4" key="1">
    <citation type="submission" date="2024-01" db="EMBL/GenBank/DDBJ databases">
        <title>Complete genome of Cladobotryum mycophilum ATHUM6906.</title>
        <authorList>
            <person name="Christinaki A.C."/>
            <person name="Myridakis A.I."/>
            <person name="Kouvelis V.N."/>
        </authorList>
    </citation>
    <scope>NUCLEOTIDE SEQUENCE [LARGE SCALE GENOMIC DNA]</scope>
    <source>
        <strain evidence="3 4">ATHUM6906</strain>
    </source>
</reference>
<dbReference type="EMBL" id="JAVFKD010000016">
    <property type="protein sequence ID" value="KAK5988125.1"/>
    <property type="molecule type" value="Genomic_DNA"/>
</dbReference>
<dbReference type="Pfam" id="PF10528">
    <property type="entry name" value="GLEYA"/>
    <property type="match status" value="1"/>
</dbReference>
<dbReference type="PROSITE" id="PS51820">
    <property type="entry name" value="PA14"/>
    <property type="match status" value="1"/>
</dbReference>
<dbReference type="Proteomes" id="UP001338125">
    <property type="component" value="Unassembled WGS sequence"/>
</dbReference>
<keyword evidence="1" id="KW-0732">Signal</keyword>
<dbReference type="SUPFAM" id="SSF56988">
    <property type="entry name" value="Anthrax protective antigen"/>
    <property type="match status" value="1"/>
</dbReference>
<dbReference type="InterPro" id="IPR018871">
    <property type="entry name" value="GLEYA_adhesin_domain"/>
</dbReference>
<dbReference type="InterPro" id="IPR037524">
    <property type="entry name" value="PA14/GLEYA"/>
</dbReference>
<feature type="signal peptide" evidence="1">
    <location>
        <begin position="1"/>
        <end position="21"/>
    </location>
</feature>
<evidence type="ECO:0000313" key="3">
    <source>
        <dbReference type="EMBL" id="KAK5988125.1"/>
    </source>
</evidence>
<feature type="domain" description="PA14" evidence="2">
    <location>
        <begin position="171"/>
        <end position="330"/>
    </location>
</feature>
<protein>
    <recommendedName>
        <fullName evidence="2">PA14 domain-containing protein</fullName>
    </recommendedName>
</protein>
<feature type="chain" id="PRO_5045949919" description="PA14 domain-containing protein" evidence="1">
    <location>
        <begin position="22"/>
        <end position="350"/>
    </location>
</feature>
<organism evidence="3 4">
    <name type="scientific">Cladobotryum mycophilum</name>
    <dbReference type="NCBI Taxonomy" id="491253"/>
    <lineage>
        <taxon>Eukaryota</taxon>
        <taxon>Fungi</taxon>
        <taxon>Dikarya</taxon>
        <taxon>Ascomycota</taxon>
        <taxon>Pezizomycotina</taxon>
        <taxon>Sordariomycetes</taxon>
        <taxon>Hypocreomycetidae</taxon>
        <taxon>Hypocreales</taxon>
        <taxon>Hypocreaceae</taxon>
        <taxon>Cladobotryum</taxon>
    </lineage>
</organism>
<dbReference type="Gene3D" id="2.60.120.1560">
    <property type="match status" value="1"/>
</dbReference>